<dbReference type="Proteomes" id="UP000187209">
    <property type="component" value="Unassembled WGS sequence"/>
</dbReference>
<dbReference type="Gene3D" id="3.40.50.1820">
    <property type="entry name" value="alpha/beta hydrolase"/>
    <property type="match status" value="1"/>
</dbReference>
<comment type="caution">
    <text evidence="3">The sequence shown here is derived from an EMBL/GenBank/DDBJ whole genome shotgun (WGS) entry which is preliminary data.</text>
</comment>
<dbReference type="OrthoDB" id="288896at2759"/>
<evidence type="ECO:0000313" key="3">
    <source>
        <dbReference type="EMBL" id="OMJ87230.1"/>
    </source>
</evidence>
<feature type="domain" description="Serine aminopeptidase S33" evidence="2">
    <location>
        <begin position="290"/>
        <end position="352"/>
    </location>
</feature>
<reference evidence="3 4" key="1">
    <citation type="submission" date="2016-11" db="EMBL/GenBank/DDBJ databases">
        <title>The macronuclear genome of Stentor coeruleus: a giant cell with tiny introns.</title>
        <authorList>
            <person name="Slabodnick M."/>
            <person name="Ruby J.G."/>
            <person name="Reiff S.B."/>
            <person name="Swart E.C."/>
            <person name="Gosai S."/>
            <person name="Prabakaran S."/>
            <person name="Witkowska E."/>
            <person name="Larue G.E."/>
            <person name="Fisher S."/>
            <person name="Freeman R.M."/>
            <person name="Gunawardena J."/>
            <person name="Chu W."/>
            <person name="Stover N.A."/>
            <person name="Gregory B.D."/>
            <person name="Nowacki M."/>
            <person name="Derisi J."/>
            <person name="Roy S.W."/>
            <person name="Marshall W.F."/>
            <person name="Sood P."/>
        </authorList>
    </citation>
    <scope>NUCLEOTIDE SEQUENCE [LARGE SCALE GENOMIC DNA]</scope>
    <source>
        <strain evidence="3">WM001</strain>
    </source>
</reference>
<keyword evidence="1" id="KW-0472">Membrane</keyword>
<organism evidence="3 4">
    <name type="scientific">Stentor coeruleus</name>
    <dbReference type="NCBI Taxonomy" id="5963"/>
    <lineage>
        <taxon>Eukaryota</taxon>
        <taxon>Sar</taxon>
        <taxon>Alveolata</taxon>
        <taxon>Ciliophora</taxon>
        <taxon>Postciliodesmatophora</taxon>
        <taxon>Heterotrichea</taxon>
        <taxon>Heterotrichida</taxon>
        <taxon>Stentoridae</taxon>
        <taxon>Stentor</taxon>
    </lineage>
</organism>
<keyword evidence="1" id="KW-0812">Transmembrane</keyword>
<evidence type="ECO:0000259" key="2">
    <source>
        <dbReference type="Pfam" id="PF12146"/>
    </source>
</evidence>
<dbReference type="SUPFAM" id="SSF53474">
    <property type="entry name" value="alpha/beta-Hydrolases"/>
    <property type="match status" value="1"/>
</dbReference>
<keyword evidence="1" id="KW-1133">Transmembrane helix</keyword>
<dbReference type="EMBL" id="MPUH01000182">
    <property type="protein sequence ID" value="OMJ87230.1"/>
    <property type="molecule type" value="Genomic_DNA"/>
</dbReference>
<gene>
    <name evidence="3" type="ORF">SteCoe_11072</name>
</gene>
<dbReference type="PANTHER" id="PTHR12277:SF81">
    <property type="entry name" value="PROTEIN ABHD13"/>
    <property type="match status" value="1"/>
</dbReference>
<dbReference type="Pfam" id="PF12146">
    <property type="entry name" value="Hydrolase_4"/>
    <property type="match status" value="1"/>
</dbReference>
<dbReference type="InterPro" id="IPR029058">
    <property type="entry name" value="AB_hydrolase_fold"/>
</dbReference>
<dbReference type="PANTHER" id="PTHR12277">
    <property type="entry name" value="ALPHA/BETA HYDROLASE DOMAIN-CONTAINING PROTEIN"/>
    <property type="match status" value="1"/>
</dbReference>
<dbReference type="GO" id="GO:0008474">
    <property type="term" value="F:palmitoyl-(protein) hydrolase activity"/>
    <property type="evidence" value="ECO:0007669"/>
    <property type="project" value="TreeGrafter"/>
</dbReference>
<keyword evidence="4" id="KW-1185">Reference proteome</keyword>
<evidence type="ECO:0000256" key="1">
    <source>
        <dbReference type="SAM" id="Phobius"/>
    </source>
</evidence>
<evidence type="ECO:0000313" key="4">
    <source>
        <dbReference type="Proteomes" id="UP000187209"/>
    </source>
</evidence>
<proteinExistence type="predicted"/>
<name>A0A1R2CE36_9CILI</name>
<protein>
    <recommendedName>
        <fullName evidence="2">Serine aminopeptidase S33 domain-containing protein</fullName>
    </recommendedName>
</protein>
<accession>A0A1R2CE36</accession>
<feature type="transmembrane region" description="Helical" evidence="1">
    <location>
        <begin position="29"/>
        <end position="46"/>
    </location>
</feature>
<sequence length="652" mass="75282">MSIGYLLLTLILLLLSITIGILYSIVNYISVPGSILAFIIILWLIIRKAVEISLFPGSNYFWRRDIESNYLKEISFQISEKLRNLKEYLENVKQSNLKLQDFHFSNSKILINSLIDNYSSINKPLSRHQKSFYILLIDLKKLLENIEVIINDLDMFTLYDWLEIRFECAQVNSISIKTQVSKDNLNQAIMTLEKIDIRLAKSYQPRNCVFSAFRWLFDDTIGSVDYMRADLQKRFNCEEFTIVNGKEKINCTYITGEDSKGTCVFFCNPNAGYYEFTYFQSEWLEFYISRNIDIILWNYRGFGKSTGKPNIKSLIEDGKLIIKHIRENYIINKLGIHGESLGGCIAIHIAEACDVDFLFADRTFGCLSDTILFTLGRLAYYSFFITGHKDIDSVLSYLKLRCYKVIASDPCDDVICDLASLKNAVAYKIVEKIGYSVGRIYLKNLINHNKTITEKDCHDICLSIKRISDIWLNMAIDNPQDKYQKIIKTETFDDNEMKTIVNKIIMVITEVNAGGMALKDIIRSKFVHLQFYMWLVVLEVWGCYGPGAERFHNTELVRSIADLRVGIVHMKEFTECRIWKDAEVILRVIEKISDSFQLKARKSSNSENEDNISELQPLNAGFLMPIACGHSGQFSNMERNSYDRHLCNANFA</sequence>
<feature type="transmembrane region" description="Helical" evidence="1">
    <location>
        <begin position="5"/>
        <end position="23"/>
    </location>
</feature>
<dbReference type="InterPro" id="IPR022742">
    <property type="entry name" value="Hydrolase_4"/>
</dbReference>
<dbReference type="AlphaFoldDB" id="A0A1R2CE36"/>
<dbReference type="GO" id="GO:0016020">
    <property type="term" value="C:membrane"/>
    <property type="evidence" value="ECO:0007669"/>
    <property type="project" value="TreeGrafter"/>
</dbReference>